<evidence type="ECO:0000256" key="1">
    <source>
        <dbReference type="ARBA" id="ARBA00007068"/>
    </source>
</evidence>
<keyword evidence="2" id="KW-0031">Aminopeptidase</keyword>
<proteinExistence type="inferred from homology"/>
<gene>
    <name evidence="2" type="ORF">KP78_35640</name>
</gene>
<dbReference type="AlphaFoldDB" id="A0A0C2R2W8"/>
<sequence length="348" mass="37696">MQKRIRDYGVEIGKLKTGVLNKITDVMGVSVGHATIDDGDLKTGVTAIHPHDRNLFKEKVIGAAYVMNGFGKTVGTIQIEELGTIETPILLTNTLSIGECTNSLLTYMIEQNEEIGNTTGTVNPIVGECNDMFLNNIRAQAVKKEHVYEALKTSDREFLEGAVGAGTGMKSFGLKGGIGSSSRILQYPHGTYMLGALVLSNFGEIHNFLLDGKRAGEKIQEKLLYNQAEGDKGSIIIVIATDLPVTSRQLKRIIKRASVGLSRTGSYIGNGSGDIFIGFSTANKISHDNPNQLVPSYAIHEEDIDQAFIAAAETTEEAILNSLITAETTTGRNGNTLYSLKDFMHDIR</sequence>
<dbReference type="PANTHER" id="PTHR36512">
    <property type="entry name" value="D-AMINOPEPTIDASE"/>
    <property type="match status" value="1"/>
</dbReference>
<dbReference type="PATRIC" id="fig|889306.3.peg.3580"/>
<comment type="similarity">
    <text evidence="1">Belongs to the peptidase S58 family.</text>
</comment>
<dbReference type="CDD" id="cd02253">
    <property type="entry name" value="DmpA"/>
    <property type="match status" value="1"/>
</dbReference>
<dbReference type="PANTHER" id="PTHR36512:SF3">
    <property type="entry name" value="BLR5678 PROTEIN"/>
    <property type="match status" value="1"/>
</dbReference>
<reference evidence="2 3" key="1">
    <citation type="submission" date="2015-01" db="EMBL/GenBank/DDBJ databases">
        <title>Genome sequencing of Jeotgalibacillus soli.</title>
        <authorList>
            <person name="Goh K.M."/>
            <person name="Chan K.-G."/>
            <person name="Yaakop A.S."/>
            <person name="Ee R."/>
            <person name="Gan H.M."/>
            <person name="Chan C.S."/>
        </authorList>
    </citation>
    <scope>NUCLEOTIDE SEQUENCE [LARGE SCALE GENOMIC DNA]</scope>
    <source>
        <strain evidence="2 3">P9</strain>
    </source>
</reference>
<dbReference type="SUPFAM" id="SSF56266">
    <property type="entry name" value="DmpA/ArgJ-like"/>
    <property type="match status" value="1"/>
</dbReference>
<dbReference type="InterPro" id="IPR016117">
    <property type="entry name" value="ArgJ-like_dom_sf"/>
</dbReference>
<dbReference type="GO" id="GO:0004177">
    <property type="term" value="F:aminopeptidase activity"/>
    <property type="evidence" value="ECO:0007669"/>
    <property type="project" value="UniProtKB-KW"/>
</dbReference>
<dbReference type="InterPro" id="IPR005321">
    <property type="entry name" value="Peptidase_S58_DmpA"/>
</dbReference>
<dbReference type="Gene3D" id="3.60.70.12">
    <property type="entry name" value="L-amino peptidase D-ALA esterase/amidase"/>
    <property type="match status" value="1"/>
</dbReference>
<dbReference type="Pfam" id="PF03576">
    <property type="entry name" value="Peptidase_S58"/>
    <property type="match status" value="1"/>
</dbReference>
<dbReference type="Proteomes" id="UP000031938">
    <property type="component" value="Unassembled WGS sequence"/>
</dbReference>
<organism evidence="2 3">
    <name type="scientific">Jeotgalibacillus soli</name>
    <dbReference type="NCBI Taxonomy" id="889306"/>
    <lineage>
        <taxon>Bacteria</taxon>
        <taxon>Bacillati</taxon>
        <taxon>Bacillota</taxon>
        <taxon>Bacilli</taxon>
        <taxon>Bacillales</taxon>
        <taxon>Caryophanaceae</taxon>
        <taxon>Jeotgalibacillus</taxon>
    </lineage>
</organism>
<comment type="caution">
    <text evidence="2">The sequence shown here is derived from an EMBL/GenBank/DDBJ whole genome shotgun (WGS) entry which is preliminary data.</text>
</comment>
<protein>
    <submittedName>
        <fullName evidence="2">D-aminopeptidase</fullName>
    </submittedName>
</protein>
<name>A0A0C2R2W8_9BACL</name>
<dbReference type="OrthoDB" id="9770388at2"/>
<keyword evidence="2" id="KW-0645">Protease</keyword>
<dbReference type="EMBL" id="JXRP01000019">
    <property type="protein sequence ID" value="KIL44600.1"/>
    <property type="molecule type" value="Genomic_DNA"/>
</dbReference>
<dbReference type="RefSeq" id="WP_041090517.1">
    <property type="nucleotide sequence ID" value="NZ_JXRP01000019.1"/>
</dbReference>
<accession>A0A0C2R2W8</accession>
<evidence type="ECO:0000313" key="3">
    <source>
        <dbReference type="Proteomes" id="UP000031938"/>
    </source>
</evidence>
<keyword evidence="3" id="KW-1185">Reference proteome</keyword>
<dbReference type="STRING" id="889306.KP78_35640"/>
<evidence type="ECO:0000313" key="2">
    <source>
        <dbReference type="EMBL" id="KIL44600.1"/>
    </source>
</evidence>
<keyword evidence="2" id="KW-0378">Hydrolase</keyword>